<dbReference type="Gene3D" id="3.40.50.300">
    <property type="entry name" value="P-loop containing nucleotide triphosphate hydrolases"/>
    <property type="match status" value="1"/>
</dbReference>
<evidence type="ECO:0000256" key="1">
    <source>
        <dbReference type="ARBA" id="ARBA00022741"/>
    </source>
</evidence>
<dbReference type="Gramene" id="TRITD0Uv1G064230.1">
    <property type="protein sequence ID" value="TRITD0Uv1G064230.1"/>
    <property type="gene ID" value="TRITD0Uv1G064230"/>
</dbReference>
<dbReference type="Gramene" id="TRITD7Bv1G166350.1">
    <property type="protein sequence ID" value="TRITD7Bv1G166350.1"/>
    <property type="gene ID" value="TRITD7Bv1G166350"/>
</dbReference>
<name>A0A9R1A9D0_TRITD</name>
<keyword evidence="1" id="KW-0547">Nucleotide-binding</keyword>
<dbReference type="GO" id="GO:0005524">
    <property type="term" value="F:ATP binding"/>
    <property type="evidence" value="ECO:0007669"/>
    <property type="project" value="UniProtKB-KW"/>
</dbReference>
<dbReference type="EMBL" id="LT934124">
    <property type="protein sequence ID" value="VAI90714.1"/>
    <property type="molecule type" value="Genomic_DNA"/>
</dbReference>
<dbReference type="PANTHER" id="PTHR23073">
    <property type="entry name" value="26S PROTEASOME REGULATORY SUBUNIT"/>
    <property type="match status" value="1"/>
</dbReference>
<organism evidence="3 4">
    <name type="scientific">Triticum turgidum subsp. durum</name>
    <name type="common">Durum wheat</name>
    <name type="synonym">Triticum durum</name>
    <dbReference type="NCBI Taxonomy" id="4567"/>
    <lineage>
        <taxon>Eukaryota</taxon>
        <taxon>Viridiplantae</taxon>
        <taxon>Streptophyta</taxon>
        <taxon>Embryophyta</taxon>
        <taxon>Tracheophyta</taxon>
        <taxon>Spermatophyta</taxon>
        <taxon>Magnoliopsida</taxon>
        <taxon>Liliopsida</taxon>
        <taxon>Poales</taxon>
        <taxon>Poaceae</taxon>
        <taxon>BOP clade</taxon>
        <taxon>Pooideae</taxon>
        <taxon>Triticodae</taxon>
        <taxon>Triticeae</taxon>
        <taxon>Triticinae</taxon>
        <taxon>Triticum</taxon>
    </lineage>
</organism>
<keyword evidence="2" id="KW-0067">ATP-binding</keyword>
<protein>
    <submittedName>
        <fullName evidence="3">Uncharacterized protein</fullName>
    </submittedName>
</protein>
<proteinExistence type="predicted"/>
<reference evidence="3 4" key="1">
    <citation type="submission" date="2017-09" db="EMBL/GenBank/DDBJ databases">
        <authorList>
            <consortium name="International Durum Wheat Genome Sequencing Consortium (IDWGSC)"/>
            <person name="Milanesi L."/>
        </authorList>
    </citation>
    <scope>NUCLEOTIDE SEQUENCE [LARGE SCALE GENOMIC DNA]</scope>
    <source>
        <strain evidence="4">cv. Svevo</strain>
    </source>
</reference>
<evidence type="ECO:0000313" key="4">
    <source>
        <dbReference type="Proteomes" id="UP000324705"/>
    </source>
</evidence>
<dbReference type="AlphaFoldDB" id="A0A9R1A9D0"/>
<dbReference type="Proteomes" id="UP000324705">
    <property type="component" value="Chromosome 7B"/>
</dbReference>
<evidence type="ECO:0000256" key="2">
    <source>
        <dbReference type="ARBA" id="ARBA00022840"/>
    </source>
</evidence>
<dbReference type="InterPro" id="IPR027417">
    <property type="entry name" value="P-loop_NTPase"/>
</dbReference>
<dbReference type="InterPro" id="IPR050221">
    <property type="entry name" value="26S_Proteasome_ATPase"/>
</dbReference>
<sequence>MNFNSASEYSFNELYPSFFQVLSVVEIWQDEVVPMVSVMKIKMTPLESCADMGGLDAQIQEIKEAAELPELYEDIGFRPPKGVILYGEQGKLYLQRFCLLITSIWL</sequence>
<keyword evidence="4" id="KW-1185">Reference proteome</keyword>
<evidence type="ECO:0000313" key="3">
    <source>
        <dbReference type="EMBL" id="VAI90714.1"/>
    </source>
</evidence>
<gene>
    <name evidence="3" type="ORF">TRITD_7Bv1G166350</name>
</gene>
<accession>A0A9R1A9D0</accession>